<keyword evidence="4" id="KW-1185">Reference proteome</keyword>
<evidence type="ECO:0000313" key="4">
    <source>
        <dbReference type="Proteomes" id="UP000230750"/>
    </source>
</evidence>
<organism evidence="3 4">
    <name type="scientific">Stichopus japonicus</name>
    <name type="common">Sea cucumber</name>
    <dbReference type="NCBI Taxonomy" id="307972"/>
    <lineage>
        <taxon>Eukaryota</taxon>
        <taxon>Metazoa</taxon>
        <taxon>Echinodermata</taxon>
        <taxon>Eleutherozoa</taxon>
        <taxon>Echinozoa</taxon>
        <taxon>Holothuroidea</taxon>
        <taxon>Aspidochirotacea</taxon>
        <taxon>Aspidochirotida</taxon>
        <taxon>Stichopodidae</taxon>
        <taxon>Apostichopus</taxon>
    </lineage>
</organism>
<feature type="coiled-coil region" evidence="1">
    <location>
        <begin position="62"/>
        <end position="89"/>
    </location>
</feature>
<keyword evidence="1" id="KW-0175">Coiled coil</keyword>
<gene>
    <name evidence="3" type="ORF">BSL78_08002</name>
</gene>
<accession>A0A2G8L4C0</accession>
<protein>
    <submittedName>
        <fullName evidence="3">Uncharacterized protein</fullName>
    </submittedName>
</protein>
<proteinExistence type="predicted"/>
<comment type="caution">
    <text evidence="3">The sequence shown here is derived from an EMBL/GenBank/DDBJ whole genome shotgun (WGS) entry which is preliminary data.</text>
</comment>
<dbReference type="PANTHER" id="PTHR11505">
    <property type="entry name" value="L1 TRANSPOSABLE ELEMENT-RELATED"/>
    <property type="match status" value="1"/>
</dbReference>
<dbReference type="EMBL" id="MRZV01000225">
    <property type="protein sequence ID" value="PIK55107.1"/>
    <property type="molecule type" value="Genomic_DNA"/>
</dbReference>
<dbReference type="InterPro" id="IPR004244">
    <property type="entry name" value="Transposase_22"/>
</dbReference>
<feature type="compositionally biased region" description="Polar residues" evidence="2">
    <location>
        <begin position="1"/>
        <end position="19"/>
    </location>
</feature>
<dbReference type="Proteomes" id="UP000230750">
    <property type="component" value="Unassembled WGS sequence"/>
</dbReference>
<dbReference type="STRING" id="307972.A0A2G8L4C0"/>
<feature type="region of interest" description="Disordered" evidence="2">
    <location>
        <begin position="1"/>
        <end position="22"/>
    </location>
</feature>
<evidence type="ECO:0000313" key="3">
    <source>
        <dbReference type="EMBL" id="PIK55107.1"/>
    </source>
</evidence>
<name>A0A2G8L4C0_STIJA</name>
<dbReference type="AlphaFoldDB" id="A0A2G8L4C0"/>
<dbReference type="OrthoDB" id="10066957at2759"/>
<sequence length="251" mass="28419">MPQSKDQYSSPGGVSTRNNTKQEEMVSSILKTLLESKELRSLIQSAVKEAIQVSLDKLSHIMEIHKGKIHELECQLERSSKELTALTSEHGNFKSDMEQVKCELNVLEKYSRRNFIRIFGIPENSDENTNLLIKNLALDKLAVELKETDLDRSHRIGKPNNKGCRAIIMKFTNYMAKSQVLRSRRKLKSTGIVIQEDLTPRNRALLKKVSDHPRVSSAWSIDGRIFGLVKASDGTDAKRRITGLSYLANLL</sequence>
<reference evidence="3 4" key="1">
    <citation type="journal article" date="2017" name="PLoS Biol.">
        <title>The sea cucumber genome provides insights into morphological evolution and visceral regeneration.</title>
        <authorList>
            <person name="Zhang X."/>
            <person name="Sun L."/>
            <person name="Yuan J."/>
            <person name="Sun Y."/>
            <person name="Gao Y."/>
            <person name="Zhang L."/>
            <person name="Li S."/>
            <person name="Dai H."/>
            <person name="Hamel J.F."/>
            <person name="Liu C."/>
            <person name="Yu Y."/>
            <person name="Liu S."/>
            <person name="Lin W."/>
            <person name="Guo K."/>
            <person name="Jin S."/>
            <person name="Xu P."/>
            <person name="Storey K.B."/>
            <person name="Huan P."/>
            <person name="Zhang T."/>
            <person name="Zhou Y."/>
            <person name="Zhang J."/>
            <person name="Lin C."/>
            <person name="Li X."/>
            <person name="Xing L."/>
            <person name="Huo D."/>
            <person name="Sun M."/>
            <person name="Wang L."/>
            <person name="Mercier A."/>
            <person name="Li F."/>
            <person name="Yang H."/>
            <person name="Xiang J."/>
        </authorList>
    </citation>
    <scope>NUCLEOTIDE SEQUENCE [LARGE SCALE GENOMIC DNA]</scope>
    <source>
        <strain evidence="3">Shaxun</strain>
        <tissue evidence="3">Muscle</tissue>
    </source>
</reference>
<evidence type="ECO:0000256" key="2">
    <source>
        <dbReference type="SAM" id="MobiDB-lite"/>
    </source>
</evidence>
<dbReference type="Gene3D" id="3.30.70.1820">
    <property type="entry name" value="L1 transposable element, RRM domain"/>
    <property type="match status" value="1"/>
</dbReference>
<evidence type="ECO:0000256" key="1">
    <source>
        <dbReference type="SAM" id="Coils"/>
    </source>
</evidence>